<dbReference type="Gene3D" id="1.25.40.20">
    <property type="entry name" value="Ankyrin repeat-containing domain"/>
    <property type="match status" value="1"/>
</dbReference>
<dbReference type="InterPro" id="IPR045234">
    <property type="entry name" value="Unkempt-like"/>
</dbReference>
<keyword evidence="6" id="KW-0040">ANK repeat</keyword>
<evidence type="ECO:0000259" key="10">
    <source>
        <dbReference type="PROSITE" id="PS50103"/>
    </source>
</evidence>
<feature type="transmembrane region" description="Helical" evidence="8">
    <location>
        <begin position="164"/>
        <end position="183"/>
    </location>
</feature>
<dbReference type="InterPro" id="IPR002110">
    <property type="entry name" value="Ankyrin_rpt"/>
</dbReference>
<dbReference type="SUPFAM" id="SSF54236">
    <property type="entry name" value="Ubiquitin-like"/>
    <property type="match status" value="1"/>
</dbReference>
<dbReference type="InterPro" id="IPR029071">
    <property type="entry name" value="Ubiquitin-like_domsf"/>
</dbReference>
<evidence type="ECO:0000256" key="2">
    <source>
        <dbReference type="ARBA" id="ARBA00022737"/>
    </source>
</evidence>
<keyword evidence="3 7" id="KW-0863">Zinc-finger</keyword>
<dbReference type="GO" id="GO:0003677">
    <property type="term" value="F:DNA binding"/>
    <property type="evidence" value="ECO:0007669"/>
    <property type="project" value="UniProtKB-KW"/>
</dbReference>
<feature type="domain" description="C3H1-type" evidence="10">
    <location>
        <begin position="620"/>
        <end position="642"/>
    </location>
</feature>
<keyword evidence="4 7" id="KW-0862">Zinc</keyword>
<dbReference type="InterPro" id="IPR000626">
    <property type="entry name" value="Ubiquitin-like_dom"/>
</dbReference>
<dbReference type="Pfam" id="PF12796">
    <property type="entry name" value="Ank_2"/>
    <property type="match status" value="1"/>
</dbReference>
<dbReference type="InterPro" id="IPR043129">
    <property type="entry name" value="ATPase_NBD"/>
</dbReference>
<dbReference type="GO" id="GO:0006355">
    <property type="term" value="P:regulation of DNA-templated transcription"/>
    <property type="evidence" value="ECO:0007669"/>
    <property type="project" value="UniProtKB-ARBA"/>
</dbReference>
<dbReference type="FunFam" id="3.30.1370.210:FF:000009">
    <property type="entry name" value="Zinc finger CCCH domain-containing protein 66"/>
    <property type="match status" value="1"/>
</dbReference>
<dbReference type="PANTHER" id="PTHR14493:SF86">
    <property type="entry name" value="ZINC FINGER CCCH DOMAIN-CONTAINING PROTEIN 47"/>
    <property type="match status" value="1"/>
</dbReference>
<evidence type="ECO:0000259" key="9">
    <source>
        <dbReference type="PROSITE" id="PS50053"/>
    </source>
</evidence>
<dbReference type="AlphaFoldDB" id="A0AAD2E4Q9"/>
<dbReference type="Gene3D" id="3.30.1370.210">
    <property type="match status" value="1"/>
</dbReference>
<dbReference type="EMBL" id="OU503048">
    <property type="protein sequence ID" value="CAI9774910.1"/>
    <property type="molecule type" value="Genomic_DNA"/>
</dbReference>
<dbReference type="CDD" id="cd01801">
    <property type="entry name" value="Ubl_TECR_like"/>
    <property type="match status" value="1"/>
</dbReference>
<dbReference type="GO" id="GO:0008270">
    <property type="term" value="F:zinc ion binding"/>
    <property type="evidence" value="ECO:0007669"/>
    <property type="project" value="UniProtKB-KW"/>
</dbReference>
<proteinExistence type="predicted"/>
<reference evidence="11" key="1">
    <citation type="submission" date="2023-05" db="EMBL/GenBank/DDBJ databases">
        <authorList>
            <person name="Huff M."/>
        </authorList>
    </citation>
    <scope>NUCLEOTIDE SEQUENCE</scope>
</reference>
<sequence>MKVVVTTRSGRELIKGGLEFSDSATVADLQEAIHKRTKKYYPSRQRLTLPILPGSKEKPTVLQYKKSLKEYTDGNGDTLTVVFKDLGPQVKYSTLFFWEYLGPLILYPIFYHYPVYRFFGYKGERVIHPVQTYALYYWCFHYFKRIMETFFVHRFSHATSPLSNVFRNCAYYWSFGAFIAYYVNHPLYTPTVAGYVFMVVAASIMTNWALARHRRLKKLFDGKEGRPRYPRQWCMDRRLHLGIPQHLPAAHGYSFTTSAEREIVRDVKEKLVYITLDYEQEVETSNTSSSVDKSYELPRKDHYRNIVLSGCSTIFPSIADRMSKEITALAPRSMKIKFFQQISSTSFKGLMCTGSKSKLYPFDMEMEAEIQASKRRVVFRSCSNLLELAAVDDLASFISQVEEKGSNVDEVSIWYGRNFGSKKMGFEERTSLMIASLYGSIEVLKYVIRSQKVDVNRACGSDGVTALHCAAAGGSDSSIEVVKLLIDASADVNVVDANGKKPGDLILPRMKFLNNSKRRTLEMLLKGISFEAGDQEEEEGINRPLVAKEGGNEKKEYPIDVSLPDINNGMYGTDEFRMYSFKVKPCSRAYSHDWTECPFVHPGENARRRDPRRHHYTCVPCPEFKKGTCAKGDSCEYAHGVFESWLHPAQYRTRLCKDETGCPRKVCFFAHKPEELRPLYASTGSALPSPKSVSVNSMDLTTLSPLSHGSSSLIYPNTSTPPLSPSVKCSSPMGGSMWQNKANLTPPALQLPGSRLKTILSARDMELDMELLGLEKIRTQYQQQQLADKMANLSSPYNKVTDLKPTNLDDVFGSLDPSLLSQFQGRNGLQIQQNTSQLRSSYPSNLSSSTARMPSTFGYDSSAAVAAAVMNSRSSSFAKRSQSFIDRSGGVGHRSCLSGAANSPSLMPSKLSDWNSPDGKLDWGFNSDESSKFRKSASFGFRSGNAAVSTAMATTNVDEPDVSWVHSLVKDVPSSGAGA</sequence>
<organism evidence="11 12">
    <name type="scientific">Fraxinus pennsylvanica</name>
    <dbReference type="NCBI Taxonomy" id="56036"/>
    <lineage>
        <taxon>Eukaryota</taxon>
        <taxon>Viridiplantae</taxon>
        <taxon>Streptophyta</taxon>
        <taxon>Embryophyta</taxon>
        <taxon>Tracheophyta</taxon>
        <taxon>Spermatophyta</taxon>
        <taxon>Magnoliopsida</taxon>
        <taxon>eudicotyledons</taxon>
        <taxon>Gunneridae</taxon>
        <taxon>Pentapetalae</taxon>
        <taxon>asterids</taxon>
        <taxon>lamiids</taxon>
        <taxon>Lamiales</taxon>
        <taxon>Oleaceae</taxon>
        <taxon>Oleeae</taxon>
        <taxon>Fraxinus</taxon>
    </lineage>
</organism>
<dbReference type="Gene3D" id="3.90.640.10">
    <property type="entry name" value="Actin, Chain A, domain 4"/>
    <property type="match status" value="1"/>
</dbReference>
<accession>A0AAD2E4Q9</accession>
<dbReference type="InterPro" id="IPR036770">
    <property type="entry name" value="Ankyrin_rpt-contain_sf"/>
</dbReference>
<evidence type="ECO:0000256" key="1">
    <source>
        <dbReference type="ARBA" id="ARBA00022723"/>
    </source>
</evidence>
<gene>
    <name evidence="11" type="ORF">FPE_LOCUS22340</name>
</gene>
<evidence type="ECO:0000256" key="7">
    <source>
        <dbReference type="PROSITE-ProRule" id="PRU00723"/>
    </source>
</evidence>
<dbReference type="FunFam" id="3.10.20.90:FF:000269">
    <property type="entry name" value="Very-long-chain enoyl-CoA reductase"/>
    <property type="match status" value="1"/>
</dbReference>
<keyword evidence="12" id="KW-1185">Reference proteome</keyword>
<keyword evidence="1 7" id="KW-0479">Metal-binding</keyword>
<evidence type="ECO:0000313" key="12">
    <source>
        <dbReference type="Proteomes" id="UP000834106"/>
    </source>
</evidence>
<feature type="transmembrane region" description="Helical" evidence="8">
    <location>
        <begin position="189"/>
        <end position="210"/>
    </location>
</feature>
<feature type="repeat" description="ANK" evidence="6">
    <location>
        <begin position="462"/>
        <end position="497"/>
    </location>
</feature>
<evidence type="ECO:0000256" key="4">
    <source>
        <dbReference type="ARBA" id="ARBA00022833"/>
    </source>
</evidence>
<feature type="domain" description="Ubiquitin-like" evidence="9">
    <location>
        <begin position="1"/>
        <end position="88"/>
    </location>
</feature>
<protein>
    <submittedName>
        <fullName evidence="11">Uncharacterized protein</fullName>
    </submittedName>
</protein>
<dbReference type="SUPFAM" id="SSF53067">
    <property type="entry name" value="Actin-like ATPase domain"/>
    <property type="match status" value="1"/>
</dbReference>
<evidence type="ECO:0000256" key="8">
    <source>
        <dbReference type="SAM" id="Phobius"/>
    </source>
</evidence>
<keyword evidence="8" id="KW-0472">Membrane</keyword>
<dbReference type="SMART" id="SM00248">
    <property type="entry name" value="ANK"/>
    <property type="match status" value="2"/>
</dbReference>
<feature type="zinc finger region" description="C3H1-type" evidence="7">
    <location>
        <begin position="620"/>
        <end position="642"/>
    </location>
</feature>
<keyword evidence="8" id="KW-0812">Transmembrane</keyword>
<evidence type="ECO:0000256" key="5">
    <source>
        <dbReference type="ARBA" id="ARBA00023125"/>
    </source>
</evidence>
<keyword evidence="5" id="KW-0238">DNA-binding</keyword>
<dbReference type="Pfam" id="PF25512">
    <property type="entry name" value="zf-CCCH_AtC3H23"/>
    <property type="match status" value="1"/>
</dbReference>
<keyword evidence="2" id="KW-0677">Repeat</keyword>
<feature type="transmembrane region" description="Helical" evidence="8">
    <location>
        <begin position="95"/>
        <end position="114"/>
    </location>
</feature>
<evidence type="ECO:0000313" key="11">
    <source>
        <dbReference type="EMBL" id="CAI9774910.1"/>
    </source>
</evidence>
<dbReference type="PROSITE" id="PS50053">
    <property type="entry name" value="UBIQUITIN_2"/>
    <property type="match status" value="1"/>
</dbReference>
<dbReference type="Proteomes" id="UP000834106">
    <property type="component" value="Chromosome 13"/>
</dbReference>
<dbReference type="Gene3D" id="3.10.20.90">
    <property type="entry name" value="Phosphatidylinositol 3-kinase Catalytic Subunit, Chain A, domain 1"/>
    <property type="match status" value="1"/>
</dbReference>
<evidence type="ECO:0000256" key="6">
    <source>
        <dbReference type="PROSITE-ProRule" id="PRU00023"/>
    </source>
</evidence>
<evidence type="ECO:0000256" key="3">
    <source>
        <dbReference type="ARBA" id="ARBA00022771"/>
    </source>
</evidence>
<dbReference type="PANTHER" id="PTHR14493">
    <property type="entry name" value="UNKEMPT FAMILY MEMBER"/>
    <property type="match status" value="1"/>
</dbReference>
<dbReference type="PROSITE" id="PS50103">
    <property type="entry name" value="ZF_C3H1"/>
    <property type="match status" value="1"/>
</dbReference>
<dbReference type="SUPFAM" id="SSF48403">
    <property type="entry name" value="Ankyrin repeat"/>
    <property type="match status" value="1"/>
</dbReference>
<dbReference type="InterPro" id="IPR057444">
    <property type="entry name" value="Znf-CCCH_AtC3H23-like"/>
</dbReference>
<dbReference type="SMART" id="SM00356">
    <property type="entry name" value="ZnF_C3H1"/>
    <property type="match status" value="2"/>
</dbReference>
<dbReference type="Pfam" id="PF00642">
    <property type="entry name" value="zf-CCCH"/>
    <property type="match status" value="1"/>
</dbReference>
<name>A0AAD2E4Q9_9LAMI</name>
<dbReference type="InterPro" id="IPR000571">
    <property type="entry name" value="Znf_CCCH"/>
</dbReference>
<keyword evidence="8" id="KW-1133">Transmembrane helix</keyword>
<dbReference type="PROSITE" id="PS50297">
    <property type="entry name" value="ANK_REP_REGION"/>
    <property type="match status" value="1"/>
</dbReference>
<dbReference type="PROSITE" id="PS50088">
    <property type="entry name" value="ANK_REPEAT"/>
    <property type="match status" value="1"/>
</dbReference>